<protein>
    <recommendedName>
        <fullName evidence="7">Zn(2)-C6 fungal-type domain-containing protein</fullName>
    </recommendedName>
</protein>
<dbReference type="InterPro" id="IPR036864">
    <property type="entry name" value="Zn2-C6_fun-type_DNA-bd_sf"/>
</dbReference>
<keyword evidence="9" id="KW-1185">Reference proteome</keyword>
<dbReference type="Pfam" id="PF11951">
    <property type="entry name" value="Fungal_trans_2"/>
    <property type="match status" value="1"/>
</dbReference>
<evidence type="ECO:0000256" key="4">
    <source>
        <dbReference type="ARBA" id="ARBA00023163"/>
    </source>
</evidence>
<evidence type="ECO:0000256" key="2">
    <source>
        <dbReference type="ARBA" id="ARBA00023015"/>
    </source>
</evidence>
<dbReference type="EMBL" id="PDNB01000033">
    <property type="protein sequence ID" value="PGH14595.1"/>
    <property type="molecule type" value="Genomic_DNA"/>
</dbReference>
<evidence type="ECO:0000256" key="1">
    <source>
        <dbReference type="ARBA" id="ARBA00004123"/>
    </source>
</evidence>
<dbReference type="STRING" id="1447875.A0A2B7Y074"/>
<evidence type="ECO:0000256" key="6">
    <source>
        <dbReference type="SAM" id="MobiDB-lite"/>
    </source>
</evidence>
<dbReference type="GO" id="GO:0003677">
    <property type="term" value="F:DNA binding"/>
    <property type="evidence" value="ECO:0007669"/>
    <property type="project" value="UniProtKB-KW"/>
</dbReference>
<keyword evidence="4" id="KW-0804">Transcription</keyword>
<dbReference type="GO" id="GO:0005634">
    <property type="term" value="C:nucleus"/>
    <property type="evidence" value="ECO:0007669"/>
    <property type="project" value="UniProtKB-SubCell"/>
</dbReference>
<dbReference type="PRINTS" id="PR00755">
    <property type="entry name" value="AFLATOXINBRP"/>
</dbReference>
<evidence type="ECO:0000313" key="8">
    <source>
        <dbReference type="EMBL" id="PGH14595.1"/>
    </source>
</evidence>
<dbReference type="GO" id="GO:0008270">
    <property type="term" value="F:zinc ion binding"/>
    <property type="evidence" value="ECO:0007669"/>
    <property type="project" value="InterPro"/>
</dbReference>
<dbReference type="PANTHER" id="PTHR37534">
    <property type="entry name" value="TRANSCRIPTIONAL ACTIVATOR PROTEIN UGA3"/>
    <property type="match status" value="1"/>
</dbReference>
<dbReference type="AlphaFoldDB" id="A0A2B7Y074"/>
<dbReference type="OrthoDB" id="648861at2759"/>
<feature type="domain" description="Zn(2)-C6 fungal-type" evidence="7">
    <location>
        <begin position="19"/>
        <end position="49"/>
    </location>
</feature>
<keyword evidence="2" id="KW-0805">Transcription regulation</keyword>
<feature type="region of interest" description="Disordered" evidence="6">
    <location>
        <begin position="167"/>
        <end position="197"/>
    </location>
</feature>
<comment type="caution">
    <text evidence="8">The sequence shown here is derived from an EMBL/GenBank/DDBJ whole genome shotgun (WGS) entry which is preliminary data.</text>
</comment>
<feature type="compositionally biased region" description="Basic and acidic residues" evidence="6">
    <location>
        <begin position="56"/>
        <end position="70"/>
    </location>
</feature>
<dbReference type="GO" id="GO:0000981">
    <property type="term" value="F:DNA-binding transcription factor activity, RNA polymerase II-specific"/>
    <property type="evidence" value="ECO:0007669"/>
    <property type="project" value="InterPro"/>
</dbReference>
<dbReference type="InterPro" id="IPR001138">
    <property type="entry name" value="Zn2Cys6_DnaBD"/>
</dbReference>
<accession>A0A2B7Y074</accession>
<dbReference type="SUPFAM" id="SSF57701">
    <property type="entry name" value="Zn2/Cys6 DNA-binding domain"/>
    <property type="match status" value="1"/>
</dbReference>
<evidence type="ECO:0000313" key="9">
    <source>
        <dbReference type="Proteomes" id="UP000223968"/>
    </source>
</evidence>
<keyword evidence="5" id="KW-0539">Nucleus</keyword>
<dbReference type="PROSITE" id="PS00463">
    <property type="entry name" value="ZN2_CY6_FUNGAL_1"/>
    <property type="match status" value="1"/>
</dbReference>
<gene>
    <name evidence="8" type="ORF">AJ79_02930</name>
</gene>
<dbReference type="SMART" id="SM00066">
    <property type="entry name" value="GAL4"/>
    <property type="match status" value="1"/>
</dbReference>
<dbReference type="CDD" id="cd00067">
    <property type="entry name" value="GAL4"/>
    <property type="match status" value="1"/>
</dbReference>
<dbReference type="Proteomes" id="UP000223968">
    <property type="component" value="Unassembled WGS sequence"/>
</dbReference>
<dbReference type="PANTHER" id="PTHR37534:SF46">
    <property type="entry name" value="ZN(II)2CYS6 TRANSCRIPTION FACTOR (EUROFUNG)"/>
    <property type="match status" value="1"/>
</dbReference>
<dbReference type="PROSITE" id="PS50048">
    <property type="entry name" value="ZN2_CY6_FUNGAL_2"/>
    <property type="match status" value="1"/>
</dbReference>
<dbReference type="InterPro" id="IPR021858">
    <property type="entry name" value="Fun_TF"/>
</dbReference>
<dbReference type="Pfam" id="PF00172">
    <property type="entry name" value="Zn_clus"/>
    <property type="match status" value="1"/>
</dbReference>
<evidence type="ECO:0000259" key="7">
    <source>
        <dbReference type="PROSITE" id="PS50048"/>
    </source>
</evidence>
<keyword evidence="3" id="KW-0238">DNA-binding</keyword>
<proteinExistence type="predicted"/>
<dbReference type="Gene3D" id="4.10.240.10">
    <property type="entry name" value="Zn(2)-C6 fungal-type DNA-binding domain"/>
    <property type="match status" value="1"/>
</dbReference>
<feature type="region of interest" description="Disordered" evidence="6">
    <location>
        <begin position="51"/>
        <end position="70"/>
    </location>
</feature>
<feature type="compositionally biased region" description="Polar residues" evidence="6">
    <location>
        <begin position="167"/>
        <end position="183"/>
    </location>
</feature>
<reference evidence="8 9" key="1">
    <citation type="submission" date="2017-10" db="EMBL/GenBank/DDBJ databases">
        <title>Comparative genomics in systemic dimorphic fungi from Ajellomycetaceae.</title>
        <authorList>
            <person name="Munoz J.F."/>
            <person name="Mcewen J.G."/>
            <person name="Clay O.K."/>
            <person name="Cuomo C.A."/>
        </authorList>
    </citation>
    <scope>NUCLEOTIDE SEQUENCE [LARGE SCALE GENOMIC DNA]</scope>
    <source>
        <strain evidence="8 9">UAMH5409</strain>
    </source>
</reference>
<sequence length="679" mass="75805">MEQTPRADLGRSGPRKKTGCLTCRRRKVKCDEEKPVCSNCVRLRLSCQYGTSGRRQSRDPRRSFDVHARRARDDGRFETSPVGVEGMINNINSPESATAFDVMSSTGENSVSGPVLTEYTCHTRHSSVDIGQFIRHSAHESRRLDPDQQDSDNGVAIRCISVSSGSPMSVAMTSTAPVSSNSSARRRPNGSNHLLGLSLSMEDNSSTLRRNDSSSIDRAEPSLAMPPGYGEQLLQNFLRSAAPPAVFAPLEIEWSFVQSTVVTLAQNFAPLMSAVYCYSAVCISLREGRSCQWAGPYHKDSTLGLQAYTSDDDFEQDTLQMIFPTYFFLMLAELLSESTVSEPGHSFPTLRSAHTFIRKHLPKTASWQGVNRLFVSWTLLLEIKSIIAGRDGDPLLSPTSTPIQFPSKDDPNPAQGQQHRGPDNPLPLPAFLIYTTLLHPALSFHVTAQSLTRRIVHIDLHHRTRGTLSDEYAVLQTAHKISADLEELWHDRPPIIGIHDRRAEELGDVIADPSMARALCSACRMFVVNYLALFIYLHRVAFSIYPRTEKVKGAVEGIVRLAQMELEIFWAGSGAGRRETGRAVDCLPAGFLWPLFLAGLEAERDEREWLSEEMRRMAEAGMGEGEEEKEGNSIGWRHPNIDKAIVLFEELERRQNVLKVSADSRCARRDLFRDFFVVI</sequence>
<feature type="region of interest" description="Disordered" evidence="6">
    <location>
        <begin position="398"/>
        <end position="422"/>
    </location>
</feature>
<comment type="subcellular location">
    <subcellularLocation>
        <location evidence="1">Nucleus</location>
    </subcellularLocation>
</comment>
<organism evidence="8 9">
    <name type="scientific">Helicocarpus griseus UAMH5409</name>
    <dbReference type="NCBI Taxonomy" id="1447875"/>
    <lineage>
        <taxon>Eukaryota</taxon>
        <taxon>Fungi</taxon>
        <taxon>Dikarya</taxon>
        <taxon>Ascomycota</taxon>
        <taxon>Pezizomycotina</taxon>
        <taxon>Eurotiomycetes</taxon>
        <taxon>Eurotiomycetidae</taxon>
        <taxon>Onygenales</taxon>
        <taxon>Ajellomycetaceae</taxon>
        <taxon>Helicocarpus</taxon>
    </lineage>
</organism>
<evidence type="ECO:0000256" key="3">
    <source>
        <dbReference type="ARBA" id="ARBA00023125"/>
    </source>
</evidence>
<name>A0A2B7Y074_9EURO</name>
<evidence type="ECO:0000256" key="5">
    <source>
        <dbReference type="ARBA" id="ARBA00023242"/>
    </source>
</evidence>